<accession>A0AAF0R9V3</accession>
<dbReference type="InterPro" id="IPR002182">
    <property type="entry name" value="NB-ARC"/>
</dbReference>
<keyword evidence="4" id="KW-0677">Repeat</keyword>
<dbReference type="InterPro" id="IPR042197">
    <property type="entry name" value="Apaf_helical"/>
</dbReference>
<dbReference type="Proteomes" id="UP001234989">
    <property type="component" value="Chromosome 7"/>
</dbReference>
<dbReference type="InterPro" id="IPR032675">
    <property type="entry name" value="LRR_dom_sf"/>
</dbReference>
<dbReference type="Gene3D" id="3.80.10.10">
    <property type="entry name" value="Ribonuclease Inhibitor"/>
    <property type="match status" value="1"/>
</dbReference>
<dbReference type="CDD" id="cd14798">
    <property type="entry name" value="RX-CC_like"/>
    <property type="match status" value="1"/>
</dbReference>
<evidence type="ECO:0000256" key="7">
    <source>
        <dbReference type="ARBA" id="ARBA00022840"/>
    </source>
</evidence>
<evidence type="ECO:0000256" key="9">
    <source>
        <dbReference type="ARBA" id="ARBA00023136"/>
    </source>
</evidence>
<dbReference type="InterPro" id="IPR038005">
    <property type="entry name" value="RX-like_CC"/>
</dbReference>
<comment type="subcellular location">
    <subcellularLocation>
        <location evidence="1">Membrane</location>
        <topology evidence="1">Peripheral membrane protein</topology>
    </subcellularLocation>
</comment>
<dbReference type="GO" id="GO:0098542">
    <property type="term" value="P:defense response to other organism"/>
    <property type="evidence" value="ECO:0007669"/>
    <property type="project" value="TreeGrafter"/>
</dbReference>
<dbReference type="Pfam" id="PF00931">
    <property type="entry name" value="NB-ARC"/>
    <property type="match status" value="1"/>
</dbReference>
<feature type="domain" description="Disease resistance N-terminal" evidence="12">
    <location>
        <begin position="242"/>
        <end position="320"/>
    </location>
</feature>
<evidence type="ECO:0000259" key="13">
    <source>
        <dbReference type="Pfam" id="PF23559"/>
    </source>
</evidence>
<keyword evidence="9" id="KW-0472">Membrane</keyword>
<proteinExistence type="inferred from homology"/>
<evidence type="ECO:0000259" key="11">
    <source>
        <dbReference type="Pfam" id="PF00931"/>
    </source>
</evidence>
<dbReference type="AlphaFoldDB" id="A0AAF0R9V3"/>
<evidence type="ECO:0008006" key="16">
    <source>
        <dbReference type="Google" id="ProtNLM"/>
    </source>
</evidence>
<dbReference type="SUPFAM" id="SSF52540">
    <property type="entry name" value="P-loop containing nucleoside triphosphate hydrolases"/>
    <property type="match status" value="1"/>
</dbReference>
<keyword evidence="3" id="KW-0433">Leucine-rich repeat</keyword>
<reference evidence="14" key="1">
    <citation type="submission" date="2023-08" db="EMBL/GenBank/DDBJ databases">
        <title>A de novo genome assembly of Solanum verrucosum Schlechtendal, a Mexican diploid species geographically isolated from the other diploid A-genome species in potato relatives.</title>
        <authorList>
            <person name="Hosaka K."/>
        </authorList>
    </citation>
    <scope>NUCLEOTIDE SEQUENCE</scope>
    <source>
        <tissue evidence="14">Young leaves</tissue>
    </source>
</reference>
<dbReference type="GO" id="GO:0016020">
    <property type="term" value="C:membrane"/>
    <property type="evidence" value="ECO:0007669"/>
    <property type="project" value="UniProtKB-SubCell"/>
</dbReference>
<organism evidence="14 15">
    <name type="scientific">Solanum verrucosum</name>
    <dbReference type="NCBI Taxonomy" id="315347"/>
    <lineage>
        <taxon>Eukaryota</taxon>
        <taxon>Viridiplantae</taxon>
        <taxon>Streptophyta</taxon>
        <taxon>Embryophyta</taxon>
        <taxon>Tracheophyta</taxon>
        <taxon>Spermatophyta</taxon>
        <taxon>Magnoliopsida</taxon>
        <taxon>eudicotyledons</taxon>
        <taxon>Gunneridae</taxon>
        <taxon>Pentapetalae</taxon>
        <taxon>asterids</taxon>
        <taxon>lamiids</taxon>
        <taxon>Solanales</taxon>
        <taxon>Solanaceae</taxon>
        <taxon>Solanoideae</taxon>
        <taxon>Solaneae</taxon>
        <taxon>Solanum</taxon>
    </lineage>
</organism>
<feature type="domain" description="Disease resistance protein winged helix" evidence="13">
    <location>
        <begin position="546"/>
        <end position="612"/>
    </location>
</feature>
<feature type="region of interest" description="Disordered" evidence="10">
    <location>
        <begin position="1"/>
        <end position="66"/>
    </location>
</feature>
<evidence type="ECO:0000256" key="8">
    <source>
        <dbReference type="ARBA" id="ARBA00023054"/>
    </source>
</evidence>
<evidence type="ECO:0000313" key="15">
    <source>
        <dbReference type="Proteomes" id="UP001234989"/>
    </source>
</evidence>
<dbReference type="Pfam" id="PF23559">
    <property type="entry name" value="WHD_DRP"/>
    <property type="match status" value="1"/>
</dbReference>
<evidence type="ECO:0000256" key="4">
    <source>
        <dbReference type="ARBA" id="ARBA00022737"/>
    </source>
</evidence>
<evidence type="ECO:0000256" key="2">
    <source>
        <dbReference type="ARBA" id="ARBA00008894"/>
    </source>
</evidence>
<name>A0AAF0R9V3_SOLVR</name>
<evidence type="ECO:0000256" key="3">
    <source>
        <dbReference type="ARBA" id="ARBA00022614"/>
    </source>
</evidence>
<dbReference type="PANTHER" id="PTHR23155">
    <property type="entry name" value="DISEASE RESISTANCE PROTEIN RP"/>
    <property type="match status" value="1"/>
</dbReference>
<dbReference type="InterPro" id="IPR044974">
    <property type="entry name" value="Disease_R_plants"/>
</dbReference>
<keyword evidence="5" id="KW-0547">Nucleotide-binding</keyword>
<keyword evidence="8" id="KW-0175">Coiled coil</keyword>
<dbReference type="InterPro" id="IPR027417">
    <property type="entry name" value="P-loop_NTPase"/>
</dbReference>
<protein>
    <recommendedName>
        <fullName evidence="16">NB-ARC domain-containing protein</fullName>
    </recommendedName>
</protein>
<dbReference type="Gene3D" id="1.10.8.430">
    <property type="entry name" value="Helical domain of apoptotic protease-activating factors"/>
    <property type="match status" value="1"/>
</dbReference>
<dbReference type="Gene3D" id="1.10.10.10">
    <property type="entry name" value="Winged helix-like DNA-binding domain superfamily/Winged helix DNA-binding domain"/>
    <property type="match status" value="1"/>
</dbReference>
<dbReference type="GO" id="GO:0043531">
    <property type="term" value="F:ADP binding"/>
    <property type="evidence" value="ECO:0007669"/>
    <property type="project" value="InterPro"/>
</dbReference>
<dbReference type="Pfam" id="PF18052">
    <property type="entry name" value="Rx_N"/>
    <property type="match status" value="1"/>
</dbReference>
<comment type="similarity">
    <text evidence="2">Belongs to the disease resistance NB-LRR family.</text>
</comment>
<gene>
    <name evidence="14" type="ORF">MTR67_029762</name>
</gene>
<evidence type="ECO:0000256" key="6">
    <source>
        <dbReference type="ARBA" id="ARBA00022821"/>
    </source>
</evidence>
<dbReference type="InterPro" id="IPR036388">
    <property type="entry name" value="WH-like_DNA-bd_sf"/>
</dbReference>
<evidence type="ECO:0000259" key="12">
    <source>
        <dbReference type="Pfam" id="PF18052"/>
    </source>
</evidence>
<keyword evidence="15" id="KW-1185">Reference proteome</keyword>
<dbReference type="EMBL" id="CP133618">
    <property type="protein sequence ID" value="WMV36377.1"/>
    <property type="molecule type" value="Genomic_DNA"/>
</dbReference>
<sequence>MRMKKKQIQKKHFTKKHFMKKHFTKRMKKKKDSEEDEEETDSEETDSEEDEEEMDSEETDSKEDENDISRKPCYLLFLVVLVELEMQKIILGELKTSKFAQSRTFKDKILPKGFSYHLCNLLVYLRNQKLKKLPTNVTARNIDVAIEFLLVFLSDVPNHVINGNGLNEVLANIGVLVGDILCVIQMLLAESTIKEDSSEIDLDTMQILEKIEDLKAQVEERYKSLKYSLSNYEFPAVGGLNFLDSLLRKLNEMLKSESILDFLMKPHIGILEKKLSSLTSVFRDVAKVQHKHDEILKDLQRRAVNLAYEAEVSIDSILVKYNALWHSFCSLPAIIEEINHINVEVTKMGSVNLALRPFSVVEPSKHLPPQHSNVMNDEDDIVGFEDDTKIIIQHLIRGKSELAVIPIVGMGEKDVGNRSRIVLTTRLEKVAKQAKHHTDPYYLPFLKPDESLKLLQKKVFQQEGCPPELQDVSQAVAERSKGLSLVIILIAGIIKRKKMEVSWWDEVKNSLLSYLGESEGYCLSTMQLSYNNLPDHLKPCLLYMGMFPEDARISVSKLISLWIAEDFVQNIESIEEAAEGYLTELISSNVVMVSKRGYNGKVKYCQVHDVVLHFCLEKSRNEKFMLAVKGHDSQFQSCDCKESRVRFTFSEELSKDKQGILEQSLKLVNLRKLRRVVISYLGISRWDGSEESFPQLETLVIKRCDDLEEIPLSFADISTLKQIKLIKCENESLKASAAKIKEDVEENKGNDRIDLIIKQVDVSGIGNFNLESLNEVPQHVEKSVHQTKEIVVSTALNTSEDVDDSLAIMLDKDLNKERGTCSKENWNMVIHRKASSNVSPGSRSNSSNDLLCSNSFDDFLKDTVKDGNVMAPTLHISNPEVNKIIQECEAAMALKSNLAIKTPIVTLNTFAHEVLTQSLESFRELQGESGQLILSKGNDKDLVKGMSSLSQANLTNNLIISKENQGERSAPRWADLVDEEVQVSPPILNGKLSPQALEFVPKSVIAKKNEVEALASGVNPTNSYAIDLGDDSFDEDEEDNILDECFDKVARDGDISPRHQRSGSNKRKGRHMVGNTVGMVK</sequence>
<feature type="region of interest" description="Disordered" evidence="10">
    <location>
        <begin position="1052"/>
        <end position="1081"/>
    </location>
</feature>
<dbReference type="PANTHER" id="PTHR23155:SF1228">
    <property type="entry name" value="NB-ARC DOMAIN CONTAINING PROTEIN, EXPRESSED"/>
    <property type="match status" value="1"/>
</dbReference>
<keyword evidence="7" id="KW-0067">ATP-binding</keyword>
<evidence type="ECO:0000313" key="14">
    <source>
        <dbReference type="EMBL" id="WMV36377.1"/>
    </source>
</evidence>
<evidence type="ECO:0000256" key="10">
    <source>
        <dbReference type="SAM" id="MobiDB-lite"/>
    </source>
</evidence>
<feature type="compositionally biased region" description="Basic residues" evidence="10">
    <location>
        <begin position="1058"/>
        <end position="1071"/>
    </location>
</feature>
<feature type="domain" description="NB-ARC" evidence="11">
    <location>
        <begin position="408"/>
        <end position="463"/>
    </location>
</feature>
<dbReference type="InterPro" id="IPR041118">
    <property type="entry name" value="Rx_N"/>
</dbReference>
<dbReference type="GO" id="GO:0005524">
    <property type="term" value="F:ATP binding"/>
    <property type="evidence" value="ECO:0007669"/>
    <property type="project" value="UniProtKB-KW"/>
</dbReference>
<evidence type="ECO:0000256" key="1">
    <source>
        <dbReference type="ARBA" id="ARBA00004170"/>
    </source>
</evidence>
<feature type="compositionally biased region" description="Acidic residues" evidence="10">
    <location>
        <begin position="34"/>
        <end position="66"/>
    </location>
</feature>
<evidence type="ECO:0000256" key="5">
    <source>
        <dbReference type="ARBA" id="ARBA00022741"/>
    </source>
</evidence>
<dbReference type="FunFam" id="1.10.10.10:FF:000322">
    <property type="entry name" value="Probable disease resistance protein At1g63360"/>
    <property type="match status" value="1"/>
</dbReference>
<dbReference type="Gene3D" id="1.20.5.4130">
    <property type="match status" value="1"/>
</dbReference>
<feature type="compositionally biased region" description="Basic residues" evidence="10">
    <location>
        <begin position="1"/>
        <end position="30"/>
    </location>
</feature>
<dbReference type="InterPro" id="IPR058922">
    <property type="entry name" value="WHD_DRP"/>
</dbReference>
<keyword evidence="6" id="KW-0611">Plant defense</keyword>